<proteinExistence type="predicted"/>
<dbReference type="SUPFAM" id="SSF54529">
    <property type="entry name" value="Mitochondrial glycoprotein MAM33-like"/>
    <property type="match status" value="1"/>
</dbReference>
<dbReference type="InterPro" id="IPR036561">
    <property type="entry name" value="MAM33_sf"/>
</dbReference>
<dbReference type="GO" id="GO:0005759">
    <property type="term" value="C:mitochondrial matrix"/>
    <property type="evidence" value="ECO:0007669"/>
    <property type="project" value="InterPro"/>
</dbReference>
<dbReference type="Proteomes" id="UP001165063">
    <property type="component" value="Unassembled WGS sequence"/>
</dbReference>
<keyword evidence="2" id="KW-1185">Reference proteome</keyword>
<gene>
    <name evidence="1" type="ORF">Amon01_000043300</name>
</gene>
<accession>A0A9W6YSY5</accession>
<dbReference type="Pfam" id="PF02330">
    <property type="entry name" value="MAM33"/>
    <property type="match status" value="1"/>
</dbReference>
<dbReference type="Gene3D" id="3.10.280.10">
    <property type="entry name" value="Mitochondrial glycoprotein"/>
    <property type="match status" value="1"/>
</dbReference>
<sequence>MMSARLLPTLRLATRAAVRRNMMAVPKIATASSLARFSTTVMRTNEATSKLKTILTAESDFEHKDAFGLDDVYNNWLKSSGFEIVKTDNKVLAELIKKNGDETLHLYFDVQRITQIGYQMKQFQEDFENETEDGEMLREELSEASIVELNFVVEKAGKAVGFDLLLNLVSNQFSVAGVTNFSDASIALSDNYDAVAKRDVKYSGPEFSNLAEELQESITEYLSSRGVDTGLAEFIVAYSSVKENNEYITWLDQLKGFF</sequence>
<protein>
    <submittedName>
        <fullName evidence="1">Unnamed protein product</fullName>
    </submittedName>
</protein>
<name>A0A9W6YSY5_AMBMO</name>
<organism evidence="1 2">
    <name type="scientific">Ambrosiozyma monospora</name>
    <name type="common">Yeast</name>
    <name type="synonym">Endomycopsis monosporus</name>
    <dbReference type="NCBI Taxonomy" id="43982"/>
    <lineage>
        <taxon>Eukaryota</taxon>
        <taxon>Fungi</taxon>
        <taxon>Dikarya</taxon>
        <taxon>Ascomycota</taxon>
        <taxon>Saccharomycotina</taxon>
        <taxon>Pichiomycetes</taxon>
        <taxon>Pichiales</taxon>
        <taxon>Pichiaceae</taxon>
        <taxon>Ambrosiozyma</taxon>
    </lineage>
</organism>
<comment type="caution">
    <text evidence="1">The sequence shown here is derived from an EMBL/GenBank/DDBJ whole genome shotgun (WGS) entry which is preliminary data.</text>
</comment>
<dbReference type="InterPro" id="IPR003428">
    <property type="entry name" value="MAM33"/>
</dbReference>
<dbReference type="EMBL" id="BSXU01000118">
    <property type="protein sequence ID" value="GMG19386.1"/>
    <property type="molecule type" value="Genomic_DNA"/>
</dbReference>
<dbReference type="AlphaFoldDB" id="A0A9W6YSY5"/>
<evidence type="ECO:0000313" key="1">
    <source>
        <dbReference type="EMBL" id="GMG19386.1"/>
    </source>
</evidence>
<evidence type="ECO:0000313" key="2">
    <source>
        <dbReference type="Proteomes" id="UP001165063"/>
    </source>
</evidence>
<dbReference type="PANTHER" id="PTHR10826:SF1">
    <property type="entry name" value="COMPLEMENT COMPONENT 1 Q SUBCOMPONENT-BINDING PROTEIN, MITOCHONDRIAL"/>
    <property type="match status" value="1"/>
</dbReference>
<dbReference type="PANTHER" id="PTHR10826">
    <property type="entry name" value="COMPLEMENT COMPONENT 1"/>
    <property type="match status" value="1"/>
</dbReference>
<dbReference type="OrthoDB" id="278212at2759"/>
<reference evidence="1" key="1">
    <citation type="submission" date="2023-04" db="EMBL/GenBank/DDBJ databases">
        <title>Ambrosiozyma monospora NBRC 1965.</title>
        <authorList>
            <person name="Ichikawa N."/>
            <person name="Sato H."/>
            <person name="Tonouchi N."/>
        </authorList>
    </citation>
    <scope>NUCLEOTIDE SEQUENCE</scope>
    <source>
        <strain evidence="1">NBRC 1965</strain>
    </source>
</reference>
<dbReference type="GO" id="GO:0042256">
    <property type="term" value="P:cytosolic ribosome assembly"/>
    <property type="evidence" value="ECO:0007669"/>
    <property type="project" value="TreeGrafter"/>
</dbReference>